<evidence type="ECO:0000313" key="2">
    <source>
        <dbReference type="Proteomes" id="UP000006997"/>
    </source>
</evidence>
<dbReference type="AlphaFoldDB" id="J8FKB5"/>
<name>J8FKB5_BACCE</name>
<sequence>MTSVVIVFCIAMSLVLLAIGPVLRMQIKKVDVVNREEMTNSLVSK</sequence>
<proteinExistence type="predicted"/>
<dbReference type="PATRIC" id="fig|1053219.3.peg.1869"/>
<dbReference type="EMBL" id="AHEN01000014">
    <property type="protein sequence ID" value="EJR01520.1"/>
    <property type="molecule type" value="Genomic_DNA"/>
</dbReference>
<protein>
    <submittedName>
        <fullName evidence="1">Uncharacterized protein</fullName>
    </submittedName>
</protein>
<reference evidence="1 2" key="1">
    <citation type="submission" date="2012-04" db="EMBL/GenBank/DDBJ databases">
        <title>The Genome Sequence of Bacillus cereus MC67.</title>
        <authorList>
            <consortium name="The Broad Institute Genome Sequencing Platform"/>
            <consortium name="The Broad Institute Genome Sequencing Center for Infectious Disease"/>
            <person name="Feldgarden M."/>
            <person name="Van der Auwera G.A."/>
            <person name="Mahillon J."/>
            <person name="Duprez V."/>
            <person name="Timmery S."/>
            <person name="Mattelet C."/>
            <person name="Dierick K."/>
            <person name="Sun M."/>
            <person name="Yu Z."/>
            <person name="Zhu L."/>
            <person name="Hu X."/>
            <person name="Shank E.B."/>
            <person name="Swiecicka I."/>
            <person name="Hansen B.M."/>
            <person name="Andrup L."/>
            <person name="Young S.K."/>
            <person name="Zeng Q."/>
            <person name="Gargeya S."/>
            <person name="Fitzgerald M."/>
            <person name="Haas B."/>
            <person name="Abouelleil A."/>
            <person name="Alvarado L."/>
            <person name="Arachchi H.M."/>
            <person name="Berlin A."/>
            <person name="Chapman S.B."/>
            <person name="Goldberg J."/>
            <person name="Griggs A."/>
            <person name="Gujja S."/>
            <person name="Hansen M."/>
            <person name="Howarth C."/>
            <person name="Imamovic A."/>
            <person name="Larimer J."/>
            <person name="McCowen C."/>
            <person name="Montmayeur A."/>
            <person name="Murphy C."/>
            <person name="Neiman D."/>
            <person name="Pearson M."/>
            <person name="Priest M."/>
            <person name="Roberts A."/>
            <person name="Saif S."/>
            <person name="Shea T."/>
            <person name="Sisk P."/>
            <person name="Sykes S."/>
            <person name="Wortman J."/>
            <person name="Nusbaum C."/>
            <person name="Birren B."/>
        </authorList>
    </citation>
    <scope>NUCLEOTIDE SEQUENCE [LARGE SCALE GENOMIC DNA]</scope>
    <source>
        <strain evidence="1 2">MC67</strain>
    </source>
</reference>
<accession>J8FKB5</accession>
<gene>
    <name evidence="1" type="ORF">II3_01835</name>
</gene>
<comment type="caution">
    <text evidence="1">The sequence shown here is derived from an EMBL/GenBank/DDBJ whole genome shotgun (WGS) entry which is preliminary data.</text>
</comment>
<dbReference type="Proteomes" id="UP000006997">
    <property type="component" value="Unassembled WGS sequence"/>
</dbReference>
<organism evidence="1 2">
    <name type="scientific">Bacillus cereus MC67</name>
    <dbReference type="NCBI Taxonomy" id="1053219"/>
    <lineage>
        <taxon>Bacteria</taxon>
        <taxon>Bacillati</taxon>
        <taxon>Bacillota</taxon>
        <taxon>Bacilli</taxon>
        <taxon>Bacillales</taxon>
        <taxon>Bacillaceae</taxon>
        <taxon>Bacillus</taxon>
        <taxon>Bacillus cereus group</taxon>
    </lineage>
</organism>
<evidence type="ECO:0000313" key="1">
    <source>
        <dbReference type="EMBL" id="EJR01520.1"/>
    </source>
</evidence>
<dbReference type="HOGENOM" id="CLU_3195721_0_0_9"/>